<dbReference type="SMART" id="SM00387">
    <property type="entry name" value="HATPase_c"/>
    <property type="match status" value="1"/>
</dbReference>
<dbReference type="KEGG" id="slr:L21SP2_2605"/>
<evidence type="ECO:0000256" key="5">
    <source>
        <dbReference type="SAM" id="Phobius"/>
    </source>
</evidence>
<feature type="transmembrane region" description="Helical" evidence="5">
    <location>
        <begin position="158"/>
        <end position="176"/>
    </location>
</feature>
<evidence type="ECO:0000256" key="2">
    <source>
        <dbReference type="ARBA" id="ARBA00012438"/>
    </source>
</evidence>
<dbReference type="InterPro" id="IPR004358">
    <property type="entry name" value="Sig_transdc_His_kin-like_C"/>
</dbReference>
<dbReference type="OrthoDB" id="9764522at2"/>
<dbReference type="CDD" id="cd00082">
    <property type="entry name" value="HisKA"/>
    <property type="match status" value="1"/>
</dbReference>
<dbReference type="AlphaFoldDB" id="V5WJF5"/>
<comment type="catalytic activity">
    <reaction evidence="1">
        <text>ATP + protein L-histidine = ADP + protein N-phospho-L-histidine.</text>
        <dbReference type="EC" id="2.7.13.3"/>
    </reaction>
</comment>
<feature type="coiled-coil region" evidence="4">
    <location>
        <begin position="189"/>
        <end position="226"/>
    </location>
</feature>
<evidence type="ECO:0000313" key="8">
    <source>
        <dbReference type="Proteomes" id="UP000018680"/>
    </source>
</evidence>
<dbReference type="PANTHER" id="PTHR43065:SF42">
    <property type="entry name" value="TWO-COMPONENT SENSOR PPRA"/>
    <property type="match status" value="1"/>
</dbReference>
<name>V5WJF5_9SPIO</name>
<evidence type="ECO:0000259" key="6">
    <source>
        <dbReference type="PROSITE" id="PS50109"/>
    </source>
</evidence>
<dbReference type="EMBL" id="CP006939">
    <property type="protein sequence ID" value="AHC15957.1"/>
    <property type="molecule type" value="Genomic_DNA"/>
</dbReference>
<dbReference type="PROSITE" id="PS50109">
    <property type="entry name" value="HIS_KIN"/>
    <property type="match status" value="1"/>
</dbReference>
<dbReference type="EC" id="2.7.13.3" evidence="2"/>
<dbReference type="PRINTS" id="PR00344">
    <property type="entry name" value="BCTRLSENSOR"/>
</dbReference>
<gene>
    <name evidence="7" type="ORF">L21SP2_2605</name>
</gene>
<keyword evidence="5" id="KW-0812">Transmembrane</keyword>
<dbReference type="PANTHER" id="PTHR43065">
    <property type="entry name" value="SENSOR HISTIDINE KINASE"/>
    <property type="match status" value="1"/>
</dbReference>
<evidence type="ECO:0000256" key="1">
    <source>
        <dbReference type="ARBA" id="ARBA00000085"/>
    </source>
</evidence>
<keyword evidence="7" id="KW-0808">Transferase</keyword>
<dbReference type="PATRIC" id="fig|1307761.3.peg.2595"/>
<dbReference type="Gene3D" id="3.30.565.10">
    <property type="entry name" value="Histidine kinase-like ATPase, C-terminal domain"/>
    <property type="match status" value="1"/>
</dbReference>
<keyword evidence="5" id="KW-1133">Transmembrane helix</keyword>
<dbReference type="SMART" id="SM00388">
    <property type="entry name" value="HisKA"/>
    <property type="match status" value="1"/>
</dbReference>
<evidence type="ECO:0000256" key="4">
    <source>
        <dbReference type="SAM" id="Coils"/>
    </source>
</evidence>
<dbReference type="SUPFAM" id="SSF55874">
    <property type="entry name" value="ATPase domain of HSP90 chaperone/DNA topoisomerase II/histidine kinase"/>
    <property type="match status" value="1"/>
</dbReference>
<keyword evidence="8" id="KW-1185">Reference proteome</keyword>
<dbReference type="InterPro" id="IPR003594">
    <property type="entry name" value="HATPase_dom"/>
</dbReference>
<evidence type="ECO:0000256" key="3">
    <source>
        <dbReference type="ARBA" id="ARBA00022553"/>
    </source>
</evidence>
<feature type="transmembrane region" description="Helical" evidence="5">
    <location>
        <begin position="21"/>
        <end position="44"/>
    </location>
</feature>
<feature type="transmembrane region" description="Helical" evidence="5">
    <location>
        <begin position="80"/>
        <end position="97"/>
    </location>
</feature>
<protein>
    <recommendedName>
        <fullName evidence="2">histidine kinase</fullName>
        <ecNumber evidence="2">2.7.13.3</ecNumber>
    </recommendedName>
</protein>
<feature type="transmembrane region" description="Helical" evidence="5">
    <location>
        <begin position="50"/>
        <end position="68"/>
    </location>
</feature>
<dbReference type="InterPro" id="IPR003661">
    <property type="entry name" value="HisK_dim/P_dom"/>
</dbReference>
<dbReference type="HOGENOM" id="CLU_560065_0_0_12"/>
<dbReference type="InterPro" id="IPR036890">
    <property type="entry name" value="HATPase_C_sf"/>
</dbReference>
<feature type="transmembrane region" description="Helical" evidence="5">
    <location>
        <begin position="117"/>
        <end position="146"/>
    </location>
</feature>
<keyword evidence="4" id="KW-0175">Coiled coil</keyword>
<dbReference type="InterPro" id="IPR036097">
    <property type="entry name" value="HisK_dim/P_sf"/>
</dbReference>
<dbReference type="GO" id="GO:0000155">
    <property type="term" value="F:phosphorelay sensor kinase activity"/>
    <property type="evidence" value="ECO:0007669"/>
    <property type="project" value="InterPro"/>
</dbReference>
<reference evidence="7 8" key="1">
    <citation type="journal article" date="2015" name="Stand. Genomic Sci.">
        <title>Complete genome sequence and description of Salinispira pacifica gen. nov., sp. nov., a novel spirochaete isolated form a hypersaline microbial mat.</title>
        <authorList>
            <person name="Ben Hania W."/>
            <person name="Joseph M."/>
            <person name="Schumann P."/>
            <person name="Bunk B."/>
            <person name="Fiebig A."/>
            <person name="Sproer C."/>
            <person name="Klenk H.P."/>
            <person name="Fardeau M.L."/>
            <person name="Spring S."/>
        </authorList>
    </citation>
    <scope>NUCLEOTIDE SEQUENCE [LARGE SCALE GENOMIC DNA]</scope>
    <source>
        <strain evidence="7 8">L21-RPul-D2</strain>
    </source>
</reference>
<keyword evidence="7" id="KW-0418">Kinase</keyword>
<sequence length="487" mass="54351">MKQRGKTQSSLIQESFEIAPILYYGGLLIIGVGGTYGLIVDALAGKTVSVINNAITLAILIVSFLLVITKRSDRNNGLGLVMYATMYTFLSEIFRVLGDPALLENQIYSSLVMTVSLIAIAGFVVSKYVSIAVSVITLGFVGFFVYSYGSPLLQTRMVYFSLAIVGLNYMIVFYRVQLERLVKNLHISREAEREERQKATTLQQKAEKALEQLQSAQKKIIVQEKMASLGALTAGIAHEIKNPLNFVTNFSESSVDLMDELKAHLGKLTPHLEKDDREDVEYLLDELEKNMKDINEHGKRGDRIVKNMLMHSRGGNNSFSREDLNILIEECVHLAYHGMRAQDQSFKCDIDMKLSPEAPHIDMIRADLSRVLLNLMNNGFYSAYQKYSEDGSGEFHPQLSVSSALVSPEEVRIIIEDNGKGIPADILEKIFTPFFTTKPTGKGTGLGLSISFEIIRDEHGGHMDVESEEGSFARFTIDLPVTSRKNR</sequence>
<feature type="domain" description="Histidine kinase" evidence="6">
    <location>
        <begin position="235"/>
        <end position="483"/>
    </location>
</feature>
<dbReference type="Gene3D" id="1.10.287.130">
    <property type="match status" value="1"/>
</dbReference>
<dbReference type="InterPro" id="IPR005467">
    <property type="entry name" value="His_kinase_dom"/>
</dbReference>
<dbReference type="SUPFAM" id="SSF47384">
    <property type="entry name" value="Homodimeric domain of signal transducing histidine kinase"/>
    <property type="match status" value="1"/>
</dbReference>
<evidence type="ECO:0000313" key="7">
    <source>
        <dbReference type="EMBL" id="AHC15957.1"/>
    </source>
</evidence>
<keyword evidence="3" id="KW-0597">Phosphoprotein</keyword>
<dbReference type="STRING" id="1307761.L21SP2_2605"/>
<dbReference type="Pfam" id="PF02518">
    <property type="entry name" value="HATPase_c"/>
    <property type="match status" value="1"/>
</dbReference>
<keyword evidence="5" id="KW-0472">Membrane</keyword>
<dbReference type="Proteomes" id="UP000018680">
    <property type="component" value="Chromosome"/>
</dbReference>
<proteinExistence type="predicted"/>
<accession>V5WJF5</accession>
<organism evidence="7 8">
    <name type="scientific">Salinispira pacifica</name>
    <dbReference type="NCBI Taxonomy" id="1307761"/>
    <lineage>
        <taxon>Bacteria</taxon>
        <taxon>Pseudomonadati</taxon>
        <taxon>Spirochaetota</taxon>
        <taxon>Spirochaetia</taxon>
        <taxon>Spirochaetales</taxon>
        <taxon>Spirochaetaceae</taxon>
        <taxon>Salinispira</taxon>
    </lineage>
</organism>
<dbReference type="RefSeq" id="WP_024268858.1">
    <property type="nucleotide sequence ID" value="NC_023035.1"/>
</dbReference>
<dbReference type="eggNOG" id="COG4191">
    <property type="taxonomic scope" value="Bacteria"/>
</dbReference>